<sequence>MTIQKLLQNKNVFKLVVSLVNYGKPMNQQNSFTVVNELHHMKRIRRGPLSAYAQRKMIQNILPGRGRKQIPFSGIDNVDTLVLKVAVSRRMVV</sequence>
<dbReference type="EMBL" id="BMAV01017189">
    <property type="protein sequence ID" value="GFY68673.1"/>
    <property type="molecule type" value="Genomic_DNA"/>
</dbReference>
<dbReference type="AlphaFoldDB" id="A0A8X7CH12"/>
<gene>
    <name evidence="1" type="ORF">TNIN_18341</name>
</gene>
<name>A0A8X7CH12_9ARAC</name>
<accession>A0A8X7CH12</accession>
<dbReference type="Proteomes" id="UP000886998">
    <property type="component" value="Unassembled WGS sequence"/>
</dbReference>
<organism evidence="1 2">
    <name type="scientific">Trichonephila inaurata madagascariensis</name>
    <dbReference type="NCBI Taxonomy" id="2747483"/>
    <lineage>
        <taxon>Eukaryota</taxon>
        <taxon>Metazoa</taxon>
        <taxon>Ecdysozoa</taxon>
        <taxon>Arthropoda</taxon>
        <taxon>Chelicerata</taxon>
        <taxon>Arachnida</taxon>
        <taxon>Araneae</taxon>
        <taxon>Araneomorphae</taxon>
        <taxon>Entelegynae</taxon>
        <taxon>Araneoidea</taxon>
        <taxon>Nephilidae</taxon>
        <taxon>Trichonephila</taxon>
        <taxon>Trichonephila inaurata</taxon>
    </lineage>
</organism>
<reference evidence="1" key="1">
    <citation type="submission" date="2020-08" db="EMBL/GenBank/DDBJ databases">
        <title>Multicomponent nature underlies the extraordinary mechanical properties of spider dragline silk.</title>
        <authorList>
            <person name="Kono N."/>
            <person name="Nakamura H."/>
            <person name="Mori M."/>
            <person name="Yoshida Y."/>
            <person name="Ohtoshi R."/>
            <person name="Malay A.D."/>
            <person name="Moran D.A.P."/>
            <person name="Tomita M."/>
            <person name="Numata K."/>
            <person name="Arakawa K."/>
        </authorList>
    </citation>
    <scope>NUCLEOTIDE SEQUENCE</scope>
</reference>
<protein>
    <submittedName>
        <fullName evidence="1">Uncharacterized protein</fullName>
    </submittedName>
</protein>
<proteinExistence type="predicted"/>
<evidence type="ECO:0000313" key="2">
    <source>
        <dbReference type="Proteomes" id="UP000886998"/>
    </source>
</evidence>
<evidence type="ECO:0000313" key="1">
    <source>
        <dbReference type="EMBL" id="GFY68673.1"/>
    </source>
</evidence>
<keyword evidence="2" id="KW-1185">Reference proteome</keyword>
<comment type="caution">
    <text evidence="1">The sequence shown here is derived from an EMBL/GenBank/DDBJ whole genome shotgun (WGS) entry which is preliminary data.</text>
</comment>